<accession>A0A6A4I6E8</accession>
<proteinExistence type="predicted"/>
<evidence type="ECO:0000313" key="4">
    <source>
        <dbReference type="Proteomes" id="UP000799118"/>
    </source>
</evidence>
<feature type="domain" description="GH16" evidence="2">
    <location>
        <begin position="39"/>
        <end position="287"/>
    </location>
</feature>
<feature type="signal peptide" evidence="1">
    <location>
        <begin position="1"/>
        <end position="21"/>
    </location>
</feature>
<dbReference type="SUPFAM" id="SSF49899">
    <property type="entry name" value="Concanavalin A-like lectins/glucanases"/>
    <property type="match status" value="1"/>
</dbReference>
<evidence type="ECO:0000256" key="1">
    <source>
        <dbReference type="SAM" id="SignalP"/>
    </source>
</evidence>
<dbReference type="Gene3D" id="2.60.120.200">
    <property type="match status" value="1"/>
</dbReference>
<dbReference type="AlphaFoldDB" id="A0A6A4I6E8"/>
<sequence>MLVSFTLSLFSVLAFASPTLAASYTLTDTYIGQDFLTDFTVQNIPDPTNGRVNYVDAATAAQDNLTFASSTNFIARADFTTTLNPDGPGRNSVRLQSNKQYGIGTVLVANLNHMPEGCGTWPAWWTVGENWPANGEIDIIEGVNNVGTNQGTLHTSPGCSMPASRSETGTALQADCDTSVNSNAGCGVTFGDSRSFGPTFNDNNGGWYAMELAQDSVKIWFWARGTSLPSGVSEGSATIDTDNWGTPVAYFPNSSTCSLSSHFGPQNIIINLTFCGDWAGAAYPSDNCPSDCIDYVNNNPAAFENAYFDFVSLRAYT</sequence>
<dbReference type="InterPro" id="IPR013320">
    <property type="entry name" value="ConA-like_dom_sf"/>
</dbReference>
<dbReference type="OrthoDB" id="192832at2759"/>
<name>A0A6A4I6E8_9AGAR</name>
<dbReference type="CDD" id="cd02181">
    <property type="entry name" value="GH16_fungal_Lam16A_glucanase"/>
    <property type="match status" value="1"/>
</dbReference>
<reference evidence="3" key="1">
    <citation type="journal article" date="2019" name="Environ. Microbiol.">
        <title>Fungal ecological strategies reflected in gene transcription - a case study of two litter decomposers.</title>
        <authorList>
            <person name="Barbi F."/>
            <person name="Kohler A."/>
            <person name="Barry K."/>
            <person name="Baskaran P."/>
            <person name="Daum C."/>
            <person name="Fauchery L."/>
            <person name="Ihrmark K."/>
            <person name="Kuo A."/>
            <person name="LaButti K."/>
            <person name="Lipzen A."/>
            <person name="Morin E."/>
            <person name="Grigoriev I.V."/>
            <person name="Henrissat B."/>
            <person name="Lindahl B."/>
            <person name="Martin F."/>
        </authorList>
    </citation>
    <scope>NUCLEOTIDE SEQUENCE</scope>
    <source>
        <strain evidence="3">JB14</strain>
    </source>
</reference>
<feature type="chain" id="PRO_5025494253" evidence="1">
    <location>
        <begin position="22"/>
        <end position="317"/>
    </location>
</feature>
<dbReference type="PROSITE" id="PS51762">
    <property type="entry name" value="GH16_2"/>
    <property type="match status" value="1"/>
</dbReference>
<evidence type="ECO:0000313" key="3">
    <source>
        <dbReference type="EMBL" id="KAE9404647.1"/>
    </source>
</evidence>
<dbReference type="EMBL" id="ML769415">
    <property type="protein sequence ID" value="KAE9404647.1"/>
    <property type="molecule type" value="Genomic_DNA"/>
</dbReference>
<protein>
    <submittedName>
        <fullName evidence="3">2 beta-glucanase</fullName>
    </submittedName>
</protein>
<dbReference type="PANTHER" id="PTHR10963">
    <property type="entry name" value="GLYCOSYL HYDROLASE-RELATED"/>
    <property type="match status" value="1"/>
</dbReference>
<keyword evidence="1" id="KW-0732">Signal</keyword>
<keyword evidence="4" id="KW-1185">Reference proteome</keyword>
<organism evidence="3 4">
    <name type="scientific">Gymnopus androsaceus JB14</name>
    <dbReference type="NCBI Taxonomy" id="1447944"/>
    <lineage>
        <taxon>Eukaryota</taxon>
        <taxon>Fungi</taxon>
        <taxon>Dikarya</taxon>
        <taxon>Basidiomycota</taxon>
        <taxon>Agaricomycotina</taxon>
        <taxon>Agaricomycetes</taxon>
        <taxon>Agaricomycetidae</taxon>
        <taxon>Agaricales</taxon>
        <taxon>Marasmiineae</taxon>
        <taxon>Omphalotaceae</taxon>
        <taxon>Gymnopus</taxon>
    </lineage>
</organism>
<gene>
    <name evidence="3" type="ORF">BT96DRAFT_916740</name>
</gene>
<dbReference type="InterPro" id="IPR050546">
    <property type="entry name" value="Glycosyl_Hydrlase_16"/>
</dbReference>
<dbReference type="PANTHER" id="PTHR10963:SF24">
    <property type="entry name" value="GLYCOSIDASE C21B10.07-RELATED"/>
    <property type="match status" value="1"/>
</dbReference>
<dbReference type="InterPro" id="IPR000757">
    <property type="entry name" value="Beta-glucanase-like"/>
</dbReference>
<evidence type="ECO:0000259" key="2">
    <source>
        <dbReference type="PROSITE" id="PS51762"/>
    </source>
</evidence>
<dbReference type="Proteomes" id="UP000799118">
    <property type="component" value="Unassembled WGS sequence"/>
</dbReference>
<dbReference type="Pfam" id="PF26113">
    <property type="entry name" value="GH16_XgeA"/>
    <property type="match status" value="1"/>
</dbReference>
<dbReference type="GO" id="GO:0009251">
    <property type="term" value="P:glucan catabolic process"/>
    <property type="evidence" value="ECO:0007669"/>
    <property type="project" value="TreeGrafter"/>
</dbReference>
<dbReference type="GO" id="GO:0004553">
    <property type="term" value="F:hydrolase activity, hydrolyzing O-glycosyl compounds"/>
    <property type="evidence" value="ECO:0007669"/>
    <property type="project" value="InterPro"/>
</dbReference>